<dbReference type="Pfam" id="PF13328">
    <property type="entry name" value="HD_4"/>
    <property type="match status" value="1"/>
</dbReference>
<name>A0A4Y8V6E9_9BACT</name>
<evidence type="ECO:0000259" key="4">
    <source>
        <dbReference type="PROSITE" id="PS51831"/>
    </source>
</evidence>
<accession>A0A4Y8V6E9</accession>
<dbReference type="SUPFAM" id="SSF81271">
    <property type="entry name" value="TGS-like"/>
    <property type="match status" value="1"/>
</dbReference>
<dbReference type="PANTHER" id="PTHR21262:SF31">
    <property type="entry name" value="GTP PYROPHOSPHOKINASE"/>
    <property type="match status" value="1"/>
</dbReference>
<dbReference type="SMART" id="SM00471">
    <property type="entry name" value="HDc"/>
    <property type="match status" value="1"/>
</dbReference>
<dbReference type="SUPFAM" id="SSF81301">
    <property type="entry name" value="Nucleotidyltransferase"/>
    <property type="match status" value="1"/>
</dbReference>
<dbReference type="InterPro" id="IPR004095">
    <property type="entry name" value="TGS"/>
</dbReference>
<dbReference type="Proteomes" id="UP000297872">
    <property type="component" value="Unassembled WGS sequence"/>
</dbReference>
<gene>
    <name evidence="6" type="ORF">EXN75_13775</name>
</gene>
<dbReference type="InterPro" id="IPR043519">
    <property type="entry name" value="NT_sf"/>
</dbReference>
<comment type="similarity">
    <text evidence="2">Belongs to the relA/spoT family.</text>
</comment>
<dbReference type="CDD" id="cd01668">
    <property type="entry name" value="TGS_RSH"/>
    <property type="match status" value="1"/>
</dbReference>
<dbReference type="FunFam" id="1.10.3210.10:FF:000001">
    <property type="entry name" value="GTP pyrophosphokinase RelA"/>
    <property type="match status" value="1"/>
</dbReference>
<sequence>MNDQNLKELEREQADNKLINDAFQHLIDTYVASRHRKKVDIVTKAFNFARQAHKGVRRLSGEPYIMHPIAVAQIACAEMGLGSTSICAALLHDVVEDTDYTVEDITNIFGAKIAQIVDGLTKISGGIFGDKASAQAENFKKLLLTMSDDIRVILIKICDRLHNMRTLASQPANKQYKIAGETLYIYAPLANRLGLNKIKTELENLSFKYDHPQEYANIEHKLADTEAQRDNLFAQFTAPIREELDKLGVEYKIKARVKSPYSIWNKMQNKHVSFDEIYDILAVRIIFTPKVRANEVNECFNIYVAISKIYKSHPDRLRDWLNHPKANGYQALHVTLMSKQGRWIEVQIRSDRMDEVAEQGFAAHWKYKEGENEYTEDENELNDWLGTIKEILDDPQPDAMDFLDAIKLNLFASEIFVFTPKGEIKTMPADCTALDFAFQIHTFLGSHCIGAKVNHKLVPLSHKLQSGDQVEILTSKSQHVQPAWINFVSTAKAKSKIQAILRRDNREIQKKGEEVLSEWLQKNAMETTTSIVDKLCDFHNIQKHENFFLALGNHTIILGEKDLDELQGKNKKVKQSSSWRNYIPFLGSKSKEKKPEIGTEKKEELFIVGKDFNKKKPLIITEENINQFIFPTCCHAIPGDDIMGFIDNKNRIEIHKRACQVAAKLKSSYGNRIVDAKWDMHKQLLFDATIEIQGIDRKGMLLDVSKVISDQLGVNIHKLTISSDNGIFDGTIELRVHDRDEVKKITDMLKNIEDLQDVQRIL</sequence>
<dbReference type="Pfam" id="PF04607">
    <property type="entry name" value="RelA_SpoT"/>
    <property type="match status" value="1"/>
</dbReference>
<dbReference type="InterPro" id="IPR002912">
    <property type="entry name" value="ACT_dom"/>
</dbReference>
<dbReference type="PROSITE" id="PS51831">
    <property type="entry name" value="HD"/>
    <property type="match status" value="1"/>
</dbReference>
<dbReference type="InterPro" id="IPR012676">
    <property type="entry name" value="TGS-like"/>
</dbReference>
<evidence type="ECO:0000259" key="5">
    <source>
        <dbReference type="PROSITE" id="PS51880"/>
    </source>
</evidence>
<dbReference type="InterPro" id="IPR003607">
    <property type="entry name" value="HD/PDEase_dom"/>
</dbReference>
<dbReference type="Gene3D" id="3.10.20.30">
    <property type="match status" value="1"/>
</dbReference>
<dbReference type="GO" id="GO:0005886">
    <property type="term" value="C:plasma membrane"/>
    <property type="evidence" value="ECO:0007669"/>
    <property type="project" value="TreeGrafter"/>
</dbReference>
<dbReference type="InterPro" id="IPR007685">
    <property type="entry name" value="RelA_SpoT"/>
</dbReference>
<proteinExistence type="inferred from homology"/>
<dbReference type="InterPro" id="IPR006674">
    <property type="entry name" value="HD_domain"/>
</dbReference>
<dbReference type="InterPro" id="IPR033655">
    <property type="entry name" value="TGS_RelA/SpoT"/>
</dbReference>
<dbReference type="NCBIfam" id="TIGR00691">
    <property type="entry name" value="spoT_relA"/>
    <property type="match status" value="1"/>
</dbReference>
<feature type="domain" description="ACT" evidence="3">
    <location>
        <begin position="689"/>
        <end position="762"/>
    </location>
</feature>
<dbReference type="Gene3D" id="3.30.70.260">
    <property type="match status" value="1"/>
</dbReference>
<feature type="domain" description="TGS" evidence="5">
    <location>
        <begin position="413"/>
        <end position="474"/>
    </location>
</feature>
<dbReference type="CDD" id="cd05399">
    <property type="entry name" value="NT_Rel-Spo_like"/>
    <property type="match status" value="1"/>
</dbReference>
<reference evidence="6 7" key="1">
    <citation type="submission" date="2019-02" db="EMBL/GenBank/DDBJ databases">
        <title>Draft Genome Sequence of the Prevotella sp. BCRC 81118, Isolated from Human Feces.</title>
        <authorList>
            <person name="Huang C.-H."/>
        </authorList>
    </citation>
    <scope>NUCLEOTIDE SEQUENCE [LARGE SCALE GENOMIC DNA]</scope>
    <source>
        <strain evidence="6 7">BCRC 81118</strain>
    </source>
</reference>
<dbReference type="GeneID" id="302996335"/>
<evidence type="ECO:0000259" key="3">
    <source>
        <dbReference type="PROSITE" id="PS51671"/>
    </source>
</evidence>
<dbReference type="Pfam" id="PF13291">
    <property type="entry name" value="ACT_4"/>
    <property type="match status" value="1"/>
</dbReference>
<dbReference type="SUPFAM" id="SSF109604">
    <property type="entry name" value="HD-domain/PDEase-like"/>
    <property type="match status" value="1"/>
</dbReference>
<dbReference type="InterPro" id="IPR045865">
    <property type="entry name" value="ACT-like_dom_sf"/>
</dbReference>
<comment type="caution">
    <text evidence="6">The sequence shown here is derived from an EMBL/GenBank/DDBJ whole genome shotgun (WGS) entry which is preliminary data.</text>
</comment>
<feature type="domain" description="HD" evidence="4">
    <location>
        <begin position="64"/>
        <end position="164"/>
    </location>
</feature>
<evidence type="ECO:0000256" key="1">
    <source>
        <dbReference type="ARBA" id="ARBA00025704"/>
    </source>
</evidence>
<organism evidence="6 7">
    <name type="scientific">Segatella hominis</name>
    <dbReference type="NCBI Taxonomy" id="2518605"/>
    <lineage>
        <taxon>Bacteria</taxon>
        <taxon>Pseudomonadati</taxon>
        <taxon>Bacteroidota</taxon>
        <taxon>Bacteroidia</taxon>
        <taxon>Bacteroidales</taxon>
        <taxon>Prevotellaceae</taxon>
        <taxon>Segatella</taxon>
    </lineage>
</organism>
<evidence type="ECO:0000313" key="7">
    <source>
        <dbReference type="Proteomes" id="UP000297872"/>
    </source>
</evidence>
<dbReference type="CDD" id="cd04876">
    <property type="entry name" value="ACT_RelA-SpoT"/>
    <property type="match status" value="1"/>
</dbReference>
<dbReference type="PROSITE" id="PS51880">
    <property type="entry name" value="TGS"/>
    <property type="match status" value="1"/>
</dbReference>
<keyword evidence="7" id="KW-1185">Reference proteome</keyword>
<evidence type="ECO:0000256" key="2">
    <source>
        <dbReference type="RuleBase" id="RU003847"/>
    </source>
</evidence>
<dbReference type="AlphaFoldDB" id="A0A4Y8V6E9"/>
<dbReference type="PROSITE" id="PS51671">
    <property type="entry name" value="ACT"/>
    <property type="match status" value="1"/>
</dbReference>
<dbReference type="PANTHER" id="PTHR21262">
    <property type="entry name" value="GUANOSINE-3',5'-BIS DIPHOSPHATE 3'-PYROPHOSPHOHYDROLASE"/>
    <property type="match status" value="1"/>
</dbReference>
<dbReference type="SUPFAM" id="SSF55021">
    <property type="entry name" value="ACT-like"/>
    <property type="match status" value="1"/>
</dbReference>
<dbReference type="CDD" id="cd00077">
    <property type="entry name" value="HDc"/>
    <property type="match status" value="1"/>
</dbReference>
<evidence type="ECO:0000313" key="6">
    <source>
        <dbReference type="EMBL" id="TFH76362.1"/>
    </source>
</evidence>
<dbReference type="Gene3D" id="3.30.460.10">
    <property type="entry name" value="Beta Polymerase, domain 2"/>
    <property type="match status" value="1"/>
</dbReference>
<dbReference type="OrthoDB" id="9805041at2"/>
<keyword evidence="6" id="KW-0378">Hydrolase</keyword>
<dbReference type="FunFam" id="3.10.20.30:FF:000002">
    <property type="entry name" value="GTP pyrophosphokinase (RelA/SpoT)"/>
    <property type="match status" value="1"/>
</dbReference>
<dbReference type="GO" id="GO:0016787">
    <property type="term" value="F:hydrolase activity"/>
    <property type="evidence" value="ECO:0007669"/>
    <property type="project" value="UniProtKB-KW"/>
</dbReference>
<protein>
    <submittedName>
        <fullName evidence="6">Bifunctional (P)ppGpp synthetase/guanosine-3',5'-bis(Diphosphate) 3'-pyrophosphohydrolase</fullName>
    </submittedName>
</protein>
<dbReference type="InterPro" id="IPR012675">
    <property type="entry name" value="Beta-grasp_dom_sf"/>
</dbReference>
<dbReference type="Gene3D" id="1.10.3210.10">
    <property type="entry name" value="Hypothetical protein af1432"/>
    <property type="match status" value="1"/>
</dbReference>
<dbReference type="EMBL" id="SGVY01000047">
    <property type="protein sequence ID" value="TFH76362.1"/>
    <property type="molecule type" value="Genomic_DNA"/>
</dbReference>
<comment type="function">
    <text evidence="2">In eubacteria ppGpp (guanosine 3'-diphosphate 5'-diphosphate) is a mediator of the stringent response that coordinates a variety of cellular activities in response to changes in nutritional abundance.</text>
</comment>
<dbReference type="InterPro" id="IPR004811">
    <property type="entry name" value="RelA/Spo_fam"/>
</dbReference>
<dbReference type="SMART" id="SM00954">
    <property type="entry name" value="RelA_SpoT"/>
    <property type="match status" value="1"/>
</dbReference>
<dbReference type="RefSeq" id="WP_134844239.1">
    <property type="nucleotide sequence ID" value="NZ_SGVY01000047.1"/>
</dbReference>
<dbReference type="GO" id="GO:0015969">
    <property type="term" value="P:guanosine tetraphosphate metabolic process"/>
    <property type="evidence" value="ECO:0007669"/>
    <property type="project" value="InterPro"/>
</dbReference>
<dbReference type="Pfam" id="PF02824">
    <property type="entry name" value="TGS"/>
    <property type="match status" value="1"/>
</dbReference>
<comment type="pathway">
    <text evidence="1">Purine metabolism.</text>
</comment>